<gene>
    <name evidence="6" type="ORF">KSU1_C0366</name>
</gene>
<evidence type="ECO:0000256" key="2">
    <source>
        <dbReference type="ARBA" id="ARBA00022723"/>
    </source>
</evidence>
<dbReference type="SUPFAM" id="SSF46626">
    <property type="entry name" value="Cytochrome c"/>
    <property type="match status" value="1"/>
</dbReference>
<dbReference type="GO" id="GO:0009055">
    <property type="term" value="F:electron transfer activity"/>
    <property type="evidence" value="ECO:0007669"/>
    <property type="project" value="InterPro"/>
</dbReference>
<keyword evidence="1 4" id="KW-0349">Heme</keyword>
<dbReference type="Proteomes" id="UP000002985">
    <property type="component" value="Unassembled WGS sequence"/>
</dbReference>
<name>I3IJR7_9BACT</name>
<dbReference type="AlphaFoldDB" id="I3IJR7"/>
<evidence type="ECO:0000313" key="7">
    <source>
        <dbReference type="Proteomes" id="UP000002985"/>
    </source>
</evidence>
<dbReference type="EMBL" id="BAFH01000003">
    <property type="protein sequence ID" value="GAB61962.1"/>
    <property type="molecule type" value="Genomic_DNA"/>
</dbReference>
<comment type="caution">
    <text evidence="6">The sequence shown here is derived from an EMBL/GenBank/DDBJ whole genome shotgun (WGS) entry which is preliminary data.</text>
</comment>
<organism evidence="6 7">
    <name type="scientific">Candidatus Jettenia caeni</name>
    <dbReference type="NCBI Taxonomy" id="247490"/>
    <lineage>
        <taxon>Bacteria</taxon>
        <taxon>Pseudomonadati</taxon>
        <taxon>Planctomycetota</taxon>
        <taxon>Candidatus Brocadiia</taxon>
        <taxon>Candidatus Brocadiales</taxon>
        <taxon>Candidatus Brocadiaceae</taxon>
        <taxon>Candidatus Jettenia</taxon>
    </lineage>
</organism>
<keyword evidence="3 4" id="KW-0408">Iron</keyword>
<dbReference type="PANTHER" id="PTHR30600:SF13">
    <property type="entry name" value="METHYLAMINE UTILIZATION PROTEIN"/>
    <property type="match status" value="1"/>
</dbReference>
<dbReference type="PROSITE" id="PS51257">
    <property type="entry name" value="PROKAR_LIPOPROTEIN"/>
    <property type="match status" value="1"/>
</dbReference>
<dbReference type="InterPro" id="IPR009056">
    <property type="entry name" value="Cyt_c-like_dom"/>
</dbReference>
<dbReference type="InterPro" id="IPR051395">
    <property type="entry name" value="Cytochrome_c_Peroxidase/MauG"/>
</dbReference>
<reference evidence="6 7" key="1">
    <citation type="journal article" date="2012" name="FEBS Lett.">
        <title>Anammox organism KSU-1 expresses a NirK-type copper-containing nitrite reductase instead of a NirS-type with cytochrome cd1.</title>
        <authorList>
            <person name="Hira D."/>
            <person name="Toh H."/>
            <person name="Migita C.T."/>
            <person name="Okubo H."/>
            <person name="Nishiyama T."/>
            <person name="Hattori M."/>
            <person name="Furukawa K."/>
            <person name="Fujii T."/>
        </authorList>
    </citation>
    <scope>NUCLEOTIDE SEQUENCE [LARGE SCALE GENOMIC DNA]</scope>
</reference>
<evidence type="ECO:0000256" key="3">
    <source>
        <dbReference type="ARBA" id="ARBA00023004"/>
    </source>
</evidence>
<accession>I3IJR7</accession>
<sequence>MKKMKFVTGNLLGALTIGCVLTGATFAYESEKDKEPGQGMIFDIEMTSDVVETFKKEMKDIKEGIMGKETAPGQKEEPGKKIMEGQDVESEKMMMDGKQVSKKEIMFGKREISEAEKQLMTGLKEGNEGKSRITPVQRMEIEKRMGTSFLPIAIKEPFDMMMEKMKAAKPEAAKLHNALLEERYDLSNKPAQGIKMSRGKPVQEGVRVKLAAGGMTWDKLGMMSSEDIERKGLFPQGFLPLPHPNHAIGGMVFIKSEIDEIKRLEDRDLNRFDVDFDLPDHFLPEFPPPLFLTTRPDLGDVTQGKLVNIKNFSDIFKGILNPKQLEGLRLLVTPFPQQEFNQTDDRRTEHATLGVACLDCHVNGHTNGSTELLQDLRPQPFRKRLDTPTMRGVYAQQFFGLQRSIQTIEDFSEFEQRTAYFDGDHVTAAKKGVFQPDRLQVEAMAEFQRMLDFPPAPMLDAYGMLDPKQNPKESETRGQALFFGKAKCGVCHPAPAYTDNKRHDLKLERFYEPCLTNGVMAAPDGPVKTFPLRGIKDSPPYFHDGRLLTLDDAVEFFNLIFELKLTQEEKKDLVAFMLRL</sequence>
<dbReference type="OrthoDB" id="9772811at2"/>
<dbReference type="InterPro" id="IPR036909">
    <property type="entry name" value="Cyt_c-like_dom_sf"/>
</dbReference>
<dbReference type="GO" id="GO:0046872">
    <property type="term" value="F:metal ion binding"/>
    <property type="evidence" value="ECO:0007669"/>
    <property type="project" value="UniProtKB-KW"/>
</dbReference>
<keyword evidence="7" id="KW-1185">Reference proteome</keyword>
<evidence type="ECO:0000313" key="6">
    <source>
        <dbReference type="EMBL" id="GAB61962.1"/>
    </source>
</evidence>
<dbReference type="Gene3D" id="1.10.760.10">
    <property type="entry name" value="Cytochrome c-like domain"/>
    <property type="match status" value="1"/>
</dbReference>
<dbReference type="GO" id="GO:0004130">
    <property type="term" value="F:cytochrome-c peroxidase activity"/>
    <property type="evidence" value="ECO:0007669"/>
    <property type="project" value="TreeGrafter"/>
</dbReference>
<protein>
    <submittedName>
        <fullName evidence="6">Putative cytochrome c</fullName>
    </submittedName>
</protein>
<evidence type="ECO:0000256" key="1">
    <source>
        <dbReference type="ARBA" id="ARBA00022617"/>
    </source>
</evidence>
<dbReference type="STRING" id="247490.KSU1_C0366"/>
<dbReference type="SUPFAM" id="SSF48695">
    <property type="entry name" value="Multiheme cytochromes"/>
    <property type="match status" value="1"/>
</dbReference>
<dbReference type="PANTHER" id="PTHR30600">
    <property type="entry name" value="CYTOCHROME C PEROXIDASE-RELATED"/>
    <property type="match status" value="1"/>
</dbReference>
<evidence type="ECO:0000259" key="5">
    <source>
        <dbReference type="PROSITE" id="PS51007"/>
    </source>
</evidence>
<keyword evidence="2 4" id="KW-0479">Metal-binding</keyword>
<dbReference type="PROSITE" id="PS51007">
    <property type="entry name" value="CYTC"/>
    <property type="match status" value="1"/>
</dbReference>
<feature type="domain" description="Cytochrome c" evidence="5">
    <location>
        <begin position="473"/>
        <end position="580"/>
    </location>
</feature>
<dbReference type="GO" id="GO:0020037">
    <property type="term" value="F:heme binding"/>
    <property type="evidence" value="ECO:0007669"/>
    <property type="project" value="InterPro"/>
</dbReference>
<dbReference type="InterPro" id="IPR036280">
    <property type="entry name" value="Multihaem_cyt_sf"/>
</dbReference>
<dbReference type="eggNOG" id="COG1858">
    <property type="taxonomic scope" value="Bacteria"/>
</dbReference>
<proteinExistence type="predicted"/>
<evidence type="ECO:0000256" key="4">
    <source>
        <dbReference type="PROSITE-ProRule" id="PRU00433"/>
    </source>
</evidence>